<proteinExistence type="predicted"/>
<organism evidence="2 3">
    <name type="scientific">Chitinophaga solisilvae</name>
    <dbReference type="NCBI Taxonomy" id="1233460"/>
    <lineage>
        <taxon>Bacteria</taxon>
        <taxon>Pseudomonadati</taxon>
        <taxon>Bacteroidota</taxon>
        <taxon>Chitinophagia</taxon>
        <taxon>Chitinophagales</taxon>
        <taxon>Chitinophagaceae</taxon>
        <taxon>Chitinophaga</taxon>
    </lineage>
</organism>
<protein>
    <recommendedName>
        <fullName evidence="1">Copper-binding protein MbnP-like domain-containing protein</fullName>
    </recommendedName>
</protein>
<feature type="domain" description="Copper-binding protein MbnP-like" evidence="1">
    <location>
        <begin position="45"/>
        <end position="235"/>
    </location>
</feature>
<dbReference type="Pfam" id="PF20243">
    <property type="entry name" value="MbnP"/>
    <property type="match status" value="1"/>
</dbReference>
<reference evidence="2" key="1">
    <citation type="submission" date="2020-05" db="EMBL/GenBank/DDBJ databases">
        <title>Chitinophaga laudate sp. nov., isolated from a tropical peat swamp.</title>
        <authorList>
            <person name="Goh C.B.S."/>
            <person name="Lee M.S."/>
            <person name="Parimannan S."/>
            <person name="Pasbakhsh P."/>
            <person name="Yule C.M."/>
            <person name="Rajandas H."/>
            <person name="Loke S."/>
            <person name="Croft L."/>
            <person name="Tan J.B.L."/>
        </authorList>
    </citation>
    <scope>NUCLEOTIDE SEQUENCE</scope>
    <source>
        <strain evidence="2">Mgbs1</strain>
    </source>
</reference>
<evidence type="ECO:0000313" key="3">
    <source>
        <dbReference type="Proteomes" id="UP000281028"/>
    </source>
</evidence>
<dbReference type="AlphaFoldDB" id="A0A9Q5GM23"/>
<keyword evidence="3" id="KW-1185">Reference proteome</keyword>
<dbReference type="PROSITE" id="PS51257">
    <property type="entry name" value="PROKAR_LIPOPROTEIN"/>
    <property type="match status" value="1"/>
</dbReference>
<name>A0A9Q5GM23_9BACT</name>
<dbReference type="OrthoDB" id="1422031at2"/>
<dbReference type="EMBL" id="RIAR02000001">
    <property type="protein sequence ID" value="NSL88070.1"/>
    <property type="molecule type" value="Genomic_DNA"/>
</dbReference>
<gene>
    <name evidence="2" type="ORF">ECE50_014580</name>
</gene>
<evidence type="ECO:0000259" key="1">
    <source>
        <dbReference type="Pfam" id="PF20243"/>
    </source>
</evidence>
<accession>A0A9Q5GM23</accession>
<dbReference type="InterPro" id="IPR046863">
    <property type="entry name" value="MbnP-like_dom"/>
</dbReference>
<dbReference type="Proteomes" id="UP000281028">
    <property type="component" value="Unassembled WGS sequence"/>
</dbReference>
<comment type="caution">
    <text evidence="2">The sequence shown here is derived from an EMBL/GenBank/DDBJ whole genome shotgun (WGS) entry which is preliminary data.</text>
</comment>
<sequence>MILRIFTIHTVCFLMICLLSCGLFSCSKSNSGGGDPPPAPVTYASLQLYVTHVMNDQPLQRNQEYTNPSGEKFTITRFRYYLSNFAFVDESGRIIKSAPSYFLLDDAIDSTRQLQLDSIPAGRYTAVRLLIGVDSARNNSGVQSGALAPEHGLFWTWNSGYIMAQLEGTAPVINSASHEFQFHVGGYKPPYSVLQPVTIPLPQPLTIAAGKLPQLHLQANAGKWFTPSTISFTKMAVIMAPGNDAMQLAANYQHMFTVKSIVNGQ</sequence>
<evidence type="ECO:0000313" key="2">
    <source>
        <dbReference type="EMBL" id="NSL88070.1"/>
    </source>
</evidence>